<evidence type="ECO:0000256" key="3">
    <source>
        <dbReference type="ARBA" id="ARBA00022448"/>
    </source>
</evidence>
<comment type="function">
    <text evidence="11">May play a role in anterograde transport of membrane proteins from the endoplasmic reticulum to the Golgi.</text>
</comment>
<evidence type="ECO:0000256" key="8">
    <source>
        <dbReference type="ARBA" id="ARBA00022989"/>
    </source>
</evidence>
<evidence type="ECO:0000256" key="2">
    <source>
        <dbReference type="ARBA" id="ARBA00007956"/>
    </source>
</evidence>
<evidence type="ECO:0000256" key="5">
    <source>
        <dbReference type="ARBA" id="ARBA00022824"/>
    </source>
</evidence>
<evidence type="ECO:0000313" key="16">
    <source>
        <dbReference type="Proteomes" id="UP000728032"/>
    </source>
</evidence>
<dbReference type="PANTHER" id="PTHR12701">
    <property type="entry name" value="BCR-ASSOCIATED PROTEIN, BAP"/>
    <property type="match status" value="1"/>
</dbReference>
<comment type="similarity">
    <text evidence="2 11">Belongs to the BCAP29/BCAP31 family.</text>
</comment>
<dbReference type="InterPro" id="IPR041672">
    <property type="entry name" value="Bap31/Bap29_C"/>
</dbReference>
<keyword evidence="7 11" id="KW-0653">Protein transport</keyword>
<evidence type="ECO:0000313" key="15">
    <source>
        <dbReference type="EMBL" id="CAD7638130.1"/>
    </source>
</evidence>
<dbReference type="InterPro" id="IPR040463">
    <property type="entry name" value="BAP29/BAP31_N"/>
</dbReference>
<dbReference type="PANTHER" id="PTHR12701:SF20">
    <property type="entry name" value="ENDOPLASMIC RETICULUM TRANSMEMBRANE PROTEIN"/>
    <property type="match status" value="1"/>
</dbReference>
<dbReference type="Pfam" id="PF05529">
    <property type="entry name" value="Bap31"/>
    <property type="match status" value="1"/>
</dbReference>
<feature type="compositionally biased region" description="Basic and acidic residues" evidence="12">
    <location>
        <begin position="168"/>
        <end position="177"/>
    </location>
</feature>
<feature type="transmembrane region" description="Helical" evidence="11">
    <location>
        <begin position="48"/>
        <end position="67"/>
    </location>
</feature>
<dbReference type="Proteomes" id="UP000728032">
    <property type="component" value="Unassembled WGS sequence"/>
</dbReference>
<evidence type="ECO:0000256" key="11">
    <source>
        <dbReference type="RuleBase" id="RU367026"/>
    </source>
</evidence>
<evidence type="ECO:0000256" key="4">
    <source>
        <dbReference type="ARBA" id="ARBA00022692"/>
    </source>
</evidence>
<dbReference type="Gene3D" id="1.20.5.110">
    <property type="match status" value="1"/>
</dbReference>
<dbReference type="OrthoDB" id="435607at2759"/>
<evidence type="ECO:0000256" key="12">
    <source>
        <dbReference type="SAM" id="MobiDB-lite"/>
    </source>
</evidence>
<dbReference type="GO" id="GO:0005789">
    <property type="term" value="C:endoplasmic reticulum membrane"/>
    <property type="evidence" value="ECO:0007669"/>
    <property type="project" value="UniProtKB-SubCell"/>
</dbReference>
<keyword evidence="3 11" id="KW-0813">Transport</keyword>
<feature type="domain" description="Bap31/Bap29 cytoplasmic coiled-coil" evidence="14">
    <location>
        <begin position="181"/>
        <end position="241"/>
    </location>
</feature>
<dbReference type="GO" id="GO:0006886">
    <property type="term" value="P:intracellular protein transport"/>
    <property type="evidence" value="ECO:0007669"/>
    <property type="project" value="UniProtKB-UniRule"/>
</dbReference>
<evidence type="ECO:0000259" key="14">
    <source>
        <dbReference type="Pfam" id="PF18035"/>
    </source>
</evidence>
<organism evidence="15">
    <name type="scientific">Oppiella nova</name>
    <dbReference type="NCBI Taxonomy" id="334625"/>
    <lineage>
        <taxon>Eukaryota</taxon>
        <taxon>Metazoa</taxon>
        <taxon>Ecdysozoa</taxon>
        <taxon>Arthropoda</taxon>
        <taxon>Chelicerata</taxon>
        <taxon>Arachnida</taxon>
        <taxon>Acari</taxon>
        <taxon>Acariformes</taxon>
        <taxon>Sarcoptiformes</taxon>
        <taxon>Oribatida</taxon>
        <taxon>Brachypylina</taxon>
        <taxon>Oppioidea</taxon>
        <taxon>Oppiidae</taxon>
        <taxon>Oppiella</taxon>
    </lineage>
</organism>
<sequence length="242" mass="28217">MSVQWTLVAVFLYVEIAFVVLLLVPFISSKTWQKFFKSRFLRSIESQANLYFMVFIVILVLLFVDSIREMSKYSSEKVHDSDHGHLDAELQHSMKLFRAQRNFYIAGFALFLCLVIRRLVVLIGCQAQLEAQAEASIKQAKGASQHSKQLLEQLSTTQTSRETLNENEGNKKIEKQEQDLRKMREELASAKEELIRYRVNCESMKKQAEAVSEEYDRLLVEHDKLQREYNKLSNVDDVKKDK</sequence>
<evidence type="ECO:0000256" key="7">
    <source>
        <dbReference type="ARBA" id="ARBA00022927"/>
    </source>
</evidence>
<evidence type="ECO:0000256" key="6">
    <source>
        <dbReference type="ARBA" id="ARBA00022892"/>
    </source>
</evidence>
<feature type="transmembrane region" description="Helical" evidence="11">
    <location>
        <begin position="7"/>
        <end position="28"/>
    </location>
</feature>
<proteinExistence type="inferred from homology"/>
<dbReference type="Pfam" id="PF18035">
    <property type="entry name" value="Bap31_Bap29_C"/>
    <property type="match status" value="1"/>
</dbReference>
<evidence type="ECO:0000256" key="9">
    <source>
        <dbReference type="ARBA" id="ARBA00023054"/>
    </source>
</evidence>
<feature type="transmembrane region" description="Helical" evidence="11">
    <location>
        <begin position="103"/>
        <end position="124"/>
    </location>
</feature>
<keyword evidence="8 11" id="KW-1133">Transmembrane helix</keyword>
<accession>A0A7R9LCK1</accession>
<dbReference type="GO" id="GO:0070973">
    <property type="term" value="P:protein localization to endoplasmic reticulum exit site"/>
    <property type="evidence" value="ECO:0007669"/>
    <property type="project" value="UniProtKB-UniRule"/>
</dbReference>
<dbReference type="InterPro" id="IPR008417">
    <property type="entry name" value="BAP29/BAP31"/>
</dbReference>
<dbReference type="GO" id="GO:0006888">
    <property type="term" value="P:endoplasmic reticulum to Golgi vesicle-mediated transport"/>
    <property type="evidence" value="ECO:0007669"/>
    <property type="project" value="UniProtKB-UniRule"/>
</dbReference>
<keyword evidence="10 11" id="KW-0472">Membrane</keyword>
<keyword evidence="9" id="KW-0175">Coiled coil</keyword>
<feature type="region of interest" description="Disordered" evidence="12">
    <location>
        <begin position="154"/>
        <end position="177"/>
    </location>
</feature>
<evidence type="ECO:0000256" key="10">
    <source>
        <dbReference type="ARBA" id="ARBA00023136"/>
    </source>
</evidence>
<keyword evidence="6 11" id="KW-0931">ER-Golgi transport</keyword>
<name>A0A7R9LCK1_9ACAR</name>
<comment type="subcellular location">
    <subcellularLocation>
        <location evidence="1 11">Endoplasmic reticulum membrane</location>
        <topology evidence="1 11">Multi-pass membrane protein</topology>
    </subcellularLocation>
</comment>
<keyword evidence="5 11" id="KW-0256">Endoplasmic reticulum</keyword>
<feature type="domain" description="BAP29/BAP31 transmembrane" evidence="13">
    <location>
        <begin position="1"/>
        <end position="135"/>
    </location>
</feature>
<dbReference type="EMBL" id="CAJPVJ010000181">
    <property type="protein sequence ID" value="CAG2161626.1"/>
    <property type="molecule type" value="Genomic_DNA"/>
</dbReference>
<keyword evidence="4 11" id="KW-0812">Transmembrane</keyword>
<dbReference type="AlphaFoldDB" id="A0A7R9LCK1"/>
<evidence type="ECO:0000259" key="13">
    <source>
        <dbReference type="Pfam" id="PF05529"/>
    </source>
</evidence>
<protein>
    <recommendedName>
        <fullName evidence="11">Endoplasmic reticulum transmembrane protein</fullName>
    </recommendedName>
</protein>
<reference evidence="15" key="1">
    <citation type="submission" date="2020-11" db="EMBL/GenBank/DDBJ databases">
        <authorList>
            <person name="Tran Van P."/>
        </authorList>
    </citation>
    <scope>NUCLEOTIDE SEQUENCE</scope>
</reference>
<gene>
    <name evidence="15" type="ORF">ONB1V03_LOCUS1230</name>
</gene>
<keyword evidence="16" id="KW-1185">Reference proteome</keyword>
<dbReference type="EMBL" id="OC915006">
    <property type="protein sequence ID" value="CAD7638130.1"/>
    <property type="molecule type" value="Genomic_DNA"/>
</dbReference>
<evidence type="ECO:0000256" key="1">
    <source>
        <dbReference type="ARBA" id="ARBA00004477"/>
    </source>
</evidence>